<keyword evidence="1" id="KW-1133">Transmembrane helix</keyword>
<evidence type="ECO:0000313" key="2">
    <source>
        <dbReference type="EMBL" id="RWY47248.1"/>
    </source>
</evidence>
<dbReference type="SUPFAM" id="SSF48452">
    <property type="entry name" value="TPR-like"/>
    <property type="match status" value="1"/>
</dbReference>
<proteinExistence type="predicted"/>
<dbReference type="OrthoDB" id="794036at2"/>
<dbReference type="InterPro" id="IPR014562">
    <property type="entry name" value="UCP030959_TPR_rpt-cont"/>
</dbReference>
<dbReference type="EMBL" id="SBIW01000028">
    <property type="protein sequence ID" value="RWY47248.1"/>
    <property type="molecule type" value="Genomic_DNA"/>
</dbReference>
<feature type="transmembrane region" description="Helical" evidence="1">
    <location>
        <begin position="31"/>
        <end position="49"/>
    </location>
</feature>
<evidence type="ECO:0000256" key="1">
    <source>
        <dbReference type="SAM" id="Phobius"/>
    </source>
</evidence>
<protein>
    <recommendedName>
        <fullName evidence="4">Cardiolipin synthase N-terminal domain-containing protein</fullName>
    </recommendedName>
</protein>
<dbReference type="AlphaFoldDB" id="A0A3S3W345"/>
<accession>A0A3S3W345</accession>
<organism evidence="2 3">
    <name type="scientific">Mucilaginibacter gilvus</name>
    <dbReference type="NCBI Taxonomy" id="2305909"/>
    <lineage>
        <taxon>Bacteria</taxon>
        <taxon>Pseudomonadati</taxon>
        <taxon>Bacteroidota</taxon>
        <taxon>Sphingobacteriia</taxon>
        <taxon>Sphingobacteriales</taxon>
        <taxon>Sphingobacteriaceae</taxon>
        <taxon>Mucilaginibacter</taxon>
    </lineage>
</organism>
<dbReference type="RefSeq" id="WP_128536230.1">
    <property type="nucleotide sequence ID" value="NZ_SBIW01000028.1"/>
</dbReference>
<dbReference type="Proteomes" id="UP000286701">
    <property type="component" value="Unassembled WGS sequence"/>
</dbReference>
<sequence>MFLHGDYMYYIPVGLQAVCAFHSYRNGTLQKWIWLIVFLPVIGSCIYLYQEVLNNRRINAPKIDVKAVFNPGVKLQRLENEVRFTDTFANRIKLADAYLDAGFTEKAVDIYKASLTGAFDENEHVMAKLIVAYYKLERYPEILPLAKKLYKLPQFARSRAHILYAMALEQLGDTDAAENEFKAMKGRYSYFEQRYQYGQFLIRQDRIEDAEKIFTDMLDEQPHLSAVEKKSSRQWFIKAKEDLMKIYQ</sequence>
<reference evidence="2 3" key="1">
    <citation type="submission" date="2019-01" db="EMBL/GenBank/DDBJ databases">
        <title>Mucilaginibacter antarcticum sp. nov., isolated from antarctic soil.</title>
        <authorList>
            <person name="Yan Y.-Q."/>
            <person name="Du Z.-J."/>
        </authorList>
    </citation>
    <scope>NUCLEOTIDE SEQUENCE [LARGE SCALE GENOMIC DNA]</scope>
    <source>
        <strain evidence="2 3">F01003</strain>
    </source>
</reference>
<dbReference type="PIRSF" id="PIRSF030959">
    <property type="entry name" value="UCP030959"/>
    <property type="match status" value="1"/>
</dbReference>
<gene>
    <name evidence="2" type="ORF">EPL05_22445</name>
</gene>
<keyword evidence="1" id="KW-0812">Transmembrane</keyword>
<keyword evidence="1" id="KW-0472">Membrane</keyword>
<dbReference type="Gene3D" id="1.25.40.10">
    <property type="entry name" value="Tetratricopeptide repeat domain"/>
    <property type="match status" value="1"/>
</dbReference>
<evidence type="ECO:0008006" key="4">
    <source>
        <dbReference type="Google" id="ProtNLM"/>
    </source>
</evidence>
<dbReference type="InterPro" id="IPR011990">
    <property type="entry name" value="TPR-like_helical_dom_sf"/>
</dbReference>
<evidence type="ECO:0000313" key="3">
    <source>
        <dbReference type="Proteomes" id="UP000286701"/>
    </source>
</evidence>
<comment type="caution">
    <text evidence="2">The sequence shown here is derived from an EMBL/GenBank/DDBJ whole genome shotgun (WGS) entry which is preliminary data.</text>
</comment>
<name>A0A3S3W345_9SPHI</name>
<keyword evidence="3" id="KW-1185">Reference proteome</keyword>